<evidence type="ECO:0000256" key="2">
    <source>
        <dbReference type="SAM" id="Phobius"/>
    </source>
</evidence>
<feature type="region of interest" description="Disordered" evidence="1">
    <location>
        <begin position="830"/>
        <end position="853"/>
    </location>
</feature>
<evidence type="ECO:0000256" key="3">
    <source>
        <dbReference type="SAM" id="SignalP"/>
    </source>
</evidence>
<feature type="transmembrane region" description="Helical" evidence="2">
    <location>
        <begin position="589"/>
        <end position="608"/>
    </location>
</feature>
<feature type="chain" id="PRO_5034392326" description="TRP C-terminal domain-containing protein" evidence="3">
    <location>
        <begin position="18"/>
        <end position="990"/>
    </location>
</feature>
<evidence type="ECO:0000259" key="4">
    <source>
        <dbReference type="Pfam" id="PF06011"/>
    </source>
</evidence>
<dbReference type="OrthoDB" id="5312224at2759"/>
<feature type="transmembrane region" description="Helical" evidence="2">
    <location>
        <begin position="477"/>
        <end position="494"/>
    </location>
</feature>
<keyword evidence="2" id="KW-0812">Transmembrane</keyword>
<proteinExistence type="predicted"/>
<dbReference type="PANTHER" id="PTHR31145:SF6">
    <property type="entry name" value="INTEGRAL MEMBRANE PROTEIN (AFU_ORTHOLOGUE AFUA_7G01610)"/>
    <property type="match status" value="1"/>
</dbReference>
<dbReference type="InterPro" id="IPR040241">
    <property type="entry name" value="TRP_Flc/Pkd2-like"/>
</dbReference>
<keyword evidence="6" id="KW-1185">Reference proteome</keyword>
<feature type="transmembrane region" description="Helical" evidence="2">
    <location>
        <begin position="558"/>
        <end position="577"/>
    </location>
</feature>
<feature type="region of interest" description="Disordered" evidence="1">
    <location>
        <begin position="905"/>
        <end position="990"/>
    </location>
</feature>
<accession>A0A8E2J6D3</accession>
<dbReference type="GO" id="GO:0016020">
    <property type="term" value="C:membrane"/>
    <property type="evidence" value="ECO:0007669"/>
    <property type="project" value="TreeGrafter"/>
</dbReference>
<evidence type="ECO:0000313" key="6">
    <source>
        <dbReference type="Proteomes" id="UP000250043"/>
    </source>
</evidence>
<organism evidence="5 6">
    <name type="scientific">Obba rivulosa</name>
    <dbReference type="NCBI Taxonomy" id="1052685"/>
    <lineage>
        <taxon>Eukaryota</taxon>
        <taxon>Fungi</taxon>
        <taxon>Dikarya</taxon>
        <taxon>Basidiomycota</taxon>
        <taxon>Agaricomycotina</taxon>
        <taxon>Agaricomycetes</taxon>
        <taxon>Polyporales</taxon>
        <taxon>Gelatoporiaceae</taxon>
        <taxon>Obba</taxon>
    </lineage>
</organism>
<feature type="region of interest" description="Disordered" evidence="1">
    <location>
        <begin position="711"/>
        <end position="755"/>
    </location>
</feature>
<feature type="compositionally biased region" description="Pro residues" evidence="1">
    <location>
        <begin position="836"/>
        <end position="848"/>
    </location>
</feature>
<feature type="transmembrane region" description="Helical" evidence="2">
    <location>
        <begin position="180"/>
        <end position="202"/>
    </location>
</feature>
<keyword evidence="3" id="KW-0732">Signal</keyword>
<dbReference type="PANTHER" id="PTHR31145">
    <property type="entry name" value="INTEGRAL MEMBRANE PROTEIN (AFU_ORTHOLOGUE AFUA_7G01610)"/>
    <property type="match status" value="1"/>
</dbReference>
<feature type="compositionally biased region" description="Basic residues" evidence="1">
    <location>
        <begin position="916"/>
        <end position="927"/>
    </location>
</feature>
<feature type="domain" description="TRP C-terminal" evidence="4">
    <location>
        <begin position="242"/>
        <end position="676"/>
    </location>
</feature>
<dbReference type="Pfam" id="PF06011">
    <property type="entry name" value="TRP"/>
    <property type="match status" value="1"/>
</dbReference>
<name>A0A8E2J6D3_9APHY</name>
<dbReference type="GO" id="GO:0055085">
    <property type="term" value="P:transmembrane transport"/>
    <property type="evidence" value="ECO:0007669"/>
    <property type="project" value="TreeGrafter"/>
</dbReference>
<evidence type="ECO:0000256" key="1">
    <source>
        <dbReference type="SAM" id="MobiDB-lite"/>
    </source>
</evidence>
<dbReference type="Proteomes" id="UP000250043">
    <property type="component" value="Unassembled WGS sequence"/>
</dbReference>
<keyword evidence="2" id="KW-1133">Transmembrane helix</keyword>
<reference evidence="5 6" key="1">
    <citation type="submission" date="2016-07" db="EMBL/GenBank/DDBJ databases">
        <title>Draft genome of the white-rot fungus Obba rivulosa 3A-2.</title>
        <authorList>
            <consortium name="DOE Joint Genome Institute"/>
            <person name="Miettinen O."/>
            <person name="Riley R."/>
            <person name="Acob R."/>
            <person name="Barry K."/>
            <person name="Cullen D."/>
            <person name="De Vries R."/>
            <person name="Hainaut M."/>
            <person name="Hatakka A."/>
            <person name="Henrissat B."/>
            <person name="Hilden K."/>
            <person name="Kuo R."/>
            <person name="Labutti K."/>
            <person name="Lipzen A."/>
            <person name="Makela M.R."/>
            <person name="Sandor L."/>
            <person name="Spatafora J.W."/>
            <person name="Grigoriev I.V."/>
            <person name="Hibbett D.S."/>
        </authorList>
    </citation>
    <scope>NUCLEOTIDE SEQUENCE [LARGE SCALE GENOMIC DNA]</scope>
    <source>
        <strain evidence="5 6">3A-2</strain>
    </source>
</reference>
<evidence type="ECO:0000313" key="5">
    <source>
        <dbReference type="EMBL" id="OCH94267.1"/>
    </source>
</evidence>
<feature type="signal peptide" evidence="3">
    <location>
        <begin position="1"/>
        <end position="17"/>
    </location>
</feature>
<sequence>MLLVLSFSLCRLIPALAQPAVLQYSDCFSGSNDSVKLNISTVYAQLLQDEFGGPRLNFTVLGETPQVIVESSSEENPENVVATTLFTTTEMLTFDAFNNNSFFCHSLRSTSANNSGQCPIPPGPFAFSSAVDLPSNYELLTFDTRLRALDPFQTELFCIDLNTTALKPGAVSSVYGHAKIILWCTVSLSIAYWLVIGLARLASAWSRGSARTGAGLWTRVESAGFILASAISGERLATSPALLRFCTPSLRDIIFHTQWCAALSMVAVQWPTFVYPIFAQTAWSMLSYNITVTQGSDAATAHWDPLTVPPFDPPAEFADQLSNQSSPLFIDATVPNVLFQLPDNATSGITSYAWSVGLRPRDLFGICLTIFLAIIAATISLSVLVWGIDWIVALLSNAIHGGHSSTSALPGSRSPRYSMASKDLLDMPGAQPGSDENRSLNGHFLFRTTSKFPTARPWWRLRTDIVSFHGSVLQGNLVRILMFFHLPVTIFSCYQMTIGRSNASLASIILAAISFAVFSVLFPIFLILRLTFTTTTKLYDETWTLLSLGPLYNHYRHGSQLFACLLFATNLAFGVTIGCGQKSGTAQAIIILVVEVVSALGTSIWLPWGQGASMGLISFLFCVARIVIAVLLVILTPIVSIDSGAAQWVAYAILFILGLIYLAFVLMLIVKLVEATIRICGGIGFHRSRSAVDSGLLGTLGMLGCCGARRPPPKRGRAHPDDLPKQPSTLLLPRQPPVGRDGTPSSPPSVLRPEHALQPYREESDDETGYIMGAWQPFPGPGYTAVEETPEQPKIGFARVGGGRAHYESPYAIASGSTHTFPSVERNFGSSTLAQPPSPMEYSPPPTPSVSSAARKADLSLPIGAVPPAHIRTKSQTAIIENMTSTGPLSAQLVDGAQNIVPESAVDDLAPATQPKKNRWYNRRKPRRMSEGDILDSAPPPVLDNGRSFVVVRKQRQGPSPKEPGSTNDTESGHRSFEVLRGSNSDPSTS</sequence>
<dbReference type="InterPro" id="IPR010308">
    <property type="entry name" value="TRP_C"/>
</dbReference>
<protein>
    <recommendedName>
        <fullName evidence="4">TRP C-terminal domain-containing protein</fullName>
    </recommendedName>
</protein>
<keyword evidence="2" id="KW-0472">Membrane</keyword>
<dbReference type="EMBL" id="KV722345">
    <property type="protein sequence ID" value="OCH94267.1"/>
    <property type="molecule type" value="Genomic_DNA"/>
</dbReference>
<feature type="transmembrane region" description="Helical" evidence="2">
    <location>
        <begin position="614"/>
        <end position="636"/>
    </location>
</feature>
<dbReference type="AlphaFoldDB" id="A0A8E2J6D3"/>
<feature type="transmembrane region" description="Helical" evidence="2">
    <location>
        <begin position="648"/>
        <end position="670"/>
    </location>
</feature>
<gene>
    <name evidence="5" type="ORF">OBBRIDRAFT_723169</name>
</gene>
<feature type="transmembrane region" description="Helical" evidence="2">
    <location>
        <begin position="506"/>
        <end position="528"/>
    </location>
</feature>
<feature type="transmembrane region" description="Helical" evidence="2">
    <location>
        <begin position="363"/>
        <end position="388"/>
    </location>
</feature>